<evidence type="ECO:0000256" key="2">
    <source>
        <dbReference type="SAM" id="Phobius"/>
    </source>
</evidence>
<proteinExistence type="predicted"/>
<keyword evidence="2" id="KW-1133">Transmembrane helix</keyword>
<dbReference type="EMBL" id="CP007514">
    <property type="protein sequence ID" value="AHY45379.1"/>
    <property type="molecule type" value="Genomic_DNA"/>
</dbReference>
<dbReference type="OrthoDB" id="5243679at2"/>
<reference evidence="3 5" key="1">
    <citation type="submission" date="2014-03" db="EMBL/GenBank/DDBJ databases">
        <title>Complete genome sequence of the Radio-Resistant Rubrobacter radiotolerans RSPS-4.</title>
        <authorList>
            <person name="Egas C.C."/>
            <person name="Barroso C.C."/>
            <person name="Froufe H.J.C."/>
            <person name="Pacheco J.J."/>
            <person name="Albuquerque L.L."/>
            <person name="da Costa M.M.S."/>
        </authorList>
    </citation>
    <scope>NUCLEOTIDE SEQUENCE [LARGE SCALE GENOMIC DNA]</scope>
    <source>
        <strain evidence="3 5">RSPS-4</strain>
    </source>
</reference>
<dbReference type="HOGENOM" id="CLU_1057207_0_0_11"/>
<keyword evidence="2" id="KW-0472">Membrane</keyword>
<evidence type="ECO:0000313" key="3">
    <source>
        <dbReference type="EMBL" id="AHY45379.1"/>
    </source>
</evidence>
<dbReference type="Proteomes" id="UP000025229">
    <property type="component" value="Chromosome"/>
</dbReference>
<protein>
    <submittedName>
        <fullName evidence="3">Uncharacterized protein</fullName>
    </submittedName>
</protein>
<sequence length="286" mass="31716">MTLSRRRKGGLRESASGTLLRLAPLGAFTGLGTFAVLDSAYFLAGLCGLGAAYAGKRLFDREGNARRELRRRTRDNVALLREVSRRDRVARSQMERLEALQGGVIESWELMPEEHRSLLDDEIFTVLEEIGEAARLARRRAALRANVSGTDVGEIHARIADLEREVQSLPEGSSLRQTFEVTLAGRRDELSGYEEMLDGISLINAQLESAESLLSNLRGDLLTLDGGLSPALAGSGLARLKERVSLFKRSLDEVRYALRDVPYLDEETDPTGKRHSQQPTEELPTR</sequence>
<evidence type="ECO:0000313" key="4">
    <source>
        <dbReference type="EMBL" id="MDX5892790.1"/>
    </source>
</evidence>
<evidence type="ECO:0000313" key="5">
    <source>
        <dbReference type="Proteomes" id="UP000025229"/>
    </source>
</evidence>
<reference evidence="4" key="2">
    <citation type="submission" date="2023-11" db="EMBL/GenBank/DDBJ databases">
        <title>MicrobeMod: A computational toolkit for identifying prokaryotic methylation and restriction-modification with nanopore sequencing.</title>
        <authorList>
            <person name="Crits-Christoph A."/>
            <person name="Kang S.C."/>
            <person name="Lee H."/>
            <person name="Ostrov N."/>
        </authorList>
    </citation>
    <scope>NUCLEOTIDE SEQUENCE</scope>
    <source>
        <strain evidence="4">ATCC 51242</strain>
    </source>
</reference>
<dbReference type="STRING" id="42256.RradSPS_0096"/>
<keyword evidence="2" id="KW-0812">Transmembrane</keyword>
<dbReference type="RefSeq" id="WP_038679951.1">
    <property type="nucleotide sequence ID" value="NZ_CP007514.1"/>
</dbReference>
<name>A0A023WZZ2_RUBRA</name>
<gene>
    <name evidence="3" type="ORF">RradSPS_0096</name>
    <name evidence="4" type="ORF">SIL72_01990</name>
</gene>
<dbReference type="AlphaFoldDB" id="A0A023WZZ2"/>
<dbReference type="EMBL" id="JAWXXX010000001">
    <property type="protein sequence ID" value="MDX5892790.1"/>
    <property type="molecule type" value="Genomic_DNA"/>
</dbReference>
<evidence type="ECO:0000256" key="1">
    <source>
        <dbReference type="SAM" id="MobiDB-lite"/>
    </source>
</evidence>
<feature type="region of interest" description="Disordered" evidence="1">
    <location>
        <begin position="265"/>
        <end position="286"/>
    </location>
</feature>
<dbReference type="KEGG" id="rrd:RradSPS_0096"/>
<feature type="transmembrane region" description="Helical" evidence="2">
    <location>
        <begin position="20"/>
        <end position="36"/>
    </location>
</feature>
<dbReference type="Proteomes" id="UP001281130">
    <property type="component" value="Unassembled WGS sequence"/>
</dbReference>
<keyword evidence="5" id="KW-1185">Reference proteome</keyword>
<organism evidence="3 5">
    <name type="scientific">Rubrobacter radiotolerans</name>
    <name type="common">Arthrobacter radiotolerans</name>
    <dbReference type="NCBI Taxonomy" id="42256"/>
    <lineage>
        <taxon>Bacteria</taxon>
        <taxon>Bacillati</taxon>
        <taxon>Actinomycetota</taxon>
        <taxon>Rubrobacteria</taxon>
        <taxon>Rubrobacterales</taxon>
        <taxon>Rubrobacteraceae</taxon>
        <taxon>Rubrobacter</taxon>
    </lineage>
</organism>
<accession>A0A023WZZ2</accession>